<accession>A0A1I5N872</accession>
<reference evidence="1 2" key="1">
    <citation type="submission" date="2016-10" db="EMBL/GenBank/DDBJ databases">
        <authorList>
            <person name="de Groot N.N."/>
        </authorList>
    </citation>
    <scope>NUCLEOTIDE SEQUENCE [LARGE SCALE GENOMIC DNA]</scope>
    <source>
        <strain evidence="1 2">EP1-55-1</strain>
    </source>
</reference>
<evidence type="ECO:0000313" key="1">
    <source>
        <dbReference type="EMBL" id="SFP18105.1"/>
    </source>
</evidence>
<sequence length="133" mass="15268">MTQTEIKKIVKSITIECVKDELHQLKVLGQKFDEAIDDDNKELADELLDKSYDIVNFIIKKITPAGFVAKELPNNPLMSWESFCVAFYNDYTAFNMDNNGQKALFAVDITSCKHISHSIHIKSEDFSYWEELG</sequence>
<organism evidence="1 2">
    <name type="scientific">Hydrogenimonas thermophila</name>
    <dbReference type="NCBI Taxonomy" id="223786"/>
    <lineage>
        <taxon>Bacteria</taxon>
        <taxon>Pseudomonadati</taxon>
        <taxon>Campylobacterota</taxon>
        <taxon>Epsilonproteobacteria</taxon>
        <taxon>Campylobacterales</taxon>
        <taxon>Hydrogenimonadaceae</taxon>
        <taxon>Hydrogenimonas</taxon>
    </lineage>
</organism>
<dbReference type="RefSeq" id="WP_092911598.1">
    <property type="nucleotide sequence ID" value="NZ_FOXB01000009.1"/>
</dbReference>
<keyword evidence="2" id="KW-1185">Reference proteome</keyword>
<dbReference type="EMBL" id="FOXB01000009">
    <property type="protein sequence ID" value="SFP18105.1"/>
    <property type="molecule type" value="Genomic_DNA"/>
</dbReference>
<name>A0A1I5N872_9BACT</name>
<gene>
    <name evidence="1" type="ORF">SAMN05216234_10913</name>
</gene>
<evidence type="ECO:0000313" key="2">
    <source>
        <dbReference type="Proteomes" id="UP000199227"/>
    </source>
</evidence>
<proteinExistence type="predicted"/>
<dbReference type="AlphaFoldDB" id="A0A1I5N872"/>
<dbReference type="Proteomes" id="UP000199227">
    <property type="component" value="Unassembled WGS sequence"/>
</dbReference>
<protein>
    <submittedName>
        <fullName evidence="1">Uncharacterized protein</fullName>
    </submittedName>
</protein>